<dbReference type="CDD" id="cd08351">
    <property type="entry name" value="ChaP_like"/>
    <property type="match status" value="1"/>
</dbReference>
<gene>
    <name evidence="2" type="ORF">HIJ39_22975</name>
</gene>
<keyword evidence="3" id="KW-1185">Reference proteome</keyword>
<accession>A0A7Y0Q575</accession>
<evidence type="ECO:0000313" key="3">
    <source>
        <dbReference type="Proteomes" id="UP000533476"/>
    </source>
</evidence>
<dbReference type="InterPro" id="IPR029068">
    <property type="entry name" value="Glyas_Bleomycin-R_OHBP_Dase"/>
</dbReference>
<dbReference type="SUPFAM" id="SSF54593">
    <property type="entry name" value="Glyoxalase/Bleomycin resistance protein/Dihydroxybiphenyl dioxygenase"/>
    <property type="match status" value="1"/>
</dbReference>
<organism evidence="2 3">
    <name type="scientific">Sulfobacillus harzensis</name>
    <dbReference type="NCBI Taxonomy" id="2729629"/>
    <lineage>
        <taxon>Bacteria</taxon>
        <taxon>Bacillati</taxon>
        <taxon>Bacillota</taxon>
        <taxon>Clostridia</taxon>
        <taxon>Eubacteriales</taxon>
        <taxon>Clostridiales Family XVII. Incertae Sedis</taxon>
        <taxon>Sulfobacillus</taxon>
    </lineage>
</organism>
<sequence length="126" mass="13878">MPVELNHTIVHSRDKRASAVFLARILGLGAPSAFGHFITVELDNGVSLDFDDAREIRPQHYAFLGDEESFDAIFARVKAAAIPYFADPGHRRQGEINTLDNGRGFYFSDPSGHNLEILTRSYGSAG</sequence>
<evidence type="ECO:0000313" key="2">
    <source>
        <dbReference type="EMBL" id="NMP25160.1"/>
    </source>
</evidence>
<dbReference type="EMBL" id="JABBVZ010000275">
    <property type="protein sequence ID" value="NMP25160.1"/>
    <property type="molecule type" value="Genomic_DNA"/>
</dbReference>
<dbReference type="Gene3D" id="3.10.180.10">
    <property type="entry name" value="2,3-Dihydroxybiphenyl 1,2-Dioxygenase, domain 1"/>
    <property type="match status" value="1"/>
</dbReference>
<dbReference type="RefSeq" id="WP_169103349.1">
    <property type="nucleotide sequence ID" value="NZ_JABBVZ010000275.1"/>
</dbReference>
<dbReference type="Proteomes" id="UP000533476">
    <property type="component" value="Unassembled WGS sequence"/>
</dbReference>
<protein>
    <submittedName>
        <fullName evidence="2">VOC family protein</fullName>
    </submittedName>
</protein>
<comment type="caution">
    <text evidence="2">The sequence shown here is derived from an EMBL/GenBank/DDBJ whole genome shotgun (WGS) entry which is preliminary data.</text>
</comment>
<proteinExistence type="predicted"/>
<name>A0A7Y0Q575_9FIRM</name>
<evidence type="ECO:0000259" key="1">
    <source>
        <dbReference type="PROSITE" id="PS51819"/>
    </source>
</evidence>
<dbReference type="InterPro" id="IPR037523">
    <property type="entry name" value="VOC_core"/>
</dbReference>
<dbReference type="PROSITE" id="PS51819">
    <property type="entry name" value="VOC"/>
    <property type="match status" value="1"/>
</dbReference>
<reference evidence="2 3" key="1">
    <citation type="submission" date="2020-04" db="EMBL/GenBank/DDBJ databases">
        <authorList>
            <person name="Zhang R."/>
            <person name="Schippers A."/>
        </authorList>
    </citation>
    <scope>NUCLEOTIDE SEQUENCE [LARGE SCALE GENOMIC DNA]</scope>
    <source>
        <strain evidence="2 3">DSM 109850</strain>
    </source>
</reference>
<dbReference type="AlphaFoldDB" id="A0A7Y0Q575"/>
<feature type="domain" description="VOC" evidence="1">
    <location>
        <begin position="4"/>
        <end position="120"/>
    </location>
</feature>